<organism evidence="3 4">
    <name type="scientific">Fusarium acutatum</name>
    <dbReference type="NCBI Taxonomy" id="78861"/>
    <lineage>
        <taxon>Eukaryota</taxon>
        <taxon>Fungi</taxon>
        <taxon>Dikarya</taxon>
        <taxon>Ascomycota</taxon>
        <taxon>Pezizomycotina</taxon>
        <taxon>Sordariomycetes</taxon>
        <taxon>Hypocreomycetidae</taxon>
        <taxon>Hypocreales</taxon>
        <taxon>Nectriaceae</taxon>
        <taxon>Fusarium</taxon>
        <taxon>Fusarium fujikuroi species complex</taxon>
    </lineage>
</organism>
<feature type="coiled-coil region" evidence="1">
    <location>
        <begin position="349"/>
        <end position="404"/>
    </location>
</feature>
<dbReference type="GO" id="GO:0005815">
    <property type="term" value="C:microtubule organizing center"/>
    <property type="evidence" value="ECO:0007669"/>
    <property type="project" value="TreeGrafter"/>
</dbReference>
<gene>
    <name evidence="3" type="ORF">FACUT_13221</name>
</gene>
<dbReference type="PANTHER" id="PTHR18947">
    <property type="entry name" value="HOOK PROTEINS"/>
    <property type="match status" value="1"/>
</dbReference>
<feature type="compositionally biased region" description="Polar residues" evidence="2">
    <location>
        <begin position="956"/>
        <end position="969"/>
    </location>
</feature>
<feature type="compositionally biased region" description="Polar residues" evidence="2">
    <location>
        <begin position="892"/>
        <end position="908"/>
    </location>
</feature>
<feature type="compositionally biased region" description="Polar residues" evidence="2">
    <location>
        <begin position="788"/>
        <end position="814"/>
    </location>
</feature>
<evidence type="ECO:0000313" key="4">
    <source>
        <dbReference type="Proteomes" id="UP000536711"/>
    </source>
</evidence>
<feature type="coiled-coil region" evidence="1">
    <location>
        <begin position="173"/>
        <end position="309"/>
    </location>
</feature>
<dbReference type="GO" id="GO:0051959">
    <property type="term" value="F:dynein light intermediate chain binding"/>
    <property type="evidence" value="ECO:0007669"/>
    <property type="project" value="TreeGrafter"/>
</dbReference>
<feature type="region of interest" description="Disordered" evidence="2">
    <location>
        <begin position="853"/>
        <end position="911"/>
    </location>
</feature>
<feature type="compositionally biased region" description="Basic and acidic residues" evidence="2">
    <location>
        <begin position="864"/>
        <end position="878"/>
    </location>
</feature>
<evidence type="ECO:0000313" key="3">
    <source>
        <dbReference type="EMBL" id="KAF4415661.1"/>
    </source>
</evidence>
<dbReference type="GO" id="GO:0008017">
    <property type="term" value="F:microtubule binding"/>
    <property type="evidence" value="ECO:0007669"/>
    <property type="project" value="TreeGrafter"/>
</dbReference>
<feature type="region of interest" description="Disordered" evidence="2">
    <location>
        <begin position="782"/>
        <end position="821"/>
    </location>
</feature>
<keyword evidence="4" id="KW-1185">Reference proteome</keyword>
<sequence length="1414" mass="158467">MPSSSVPLDGPFDHEEIPRRDIASLKVKLAKAKYLAADLNQNGRAGSDDAAEAGYNSENRSEALMLTKECQAVVDVARSLQAETNETIAAIKEIERVKATQPPISVSPDLRREASAQILELLTGSRDGLNTLIQQVLSGASPEIRDAVTESLSRATDSQTVRWIHGAQQMPQVAALQQTIRERDTELSALKEDIQIRRNVAFGLQRDRHQAETNLRAERAKVDTSEKQLSRAKAELNRAKEKIGTLEEDLRITKLSRDAYQNQVAWQNMASEQQISEKNEEIGGLIRQVQDLDEANMDLEAEKETLACQLLERDQSIVTLRQQIASDAQHAQAEQALIETELGTSNSKLKGAQKEAKDTTQRLHQAEGRLLDLEAKLAAVQKYLDSARQEIDKAEGVRSTLEDTISSQRESLRRQTGEIGRLNSLLTARDEKVDSQVEQASIFLRRMSLNVESGVWRSVAEGILTDSTVALAAQIPWKPWRVLPSWSHDEALHVREDDRSTHAVAVDIIAIMRVPTAPVEPLLSRLQSLQEMLMNTSPLVSTISQQILESLTGAVGDERLHLMHNVLICQIVDLLNGGAVEPTEVILDPKATALVSALKSWDSESGAGLNLTCSVSYPDFALVGFNRNPAGIVAASPSNRELRWIDKAQINDMLMHIELSSEMGDPTPIPLPLDTRERQMWSVAHFNDHIGEMIRGGDTGLSDQEPENPYMSLKVLKFSALKFLFLQASQQNITSQQIPQVFHHAFQDLDSAVKNLKLSKNSTWPWNVSLHENDLSQGASTAFKEWRQSQGPSVETQESSRNPQLQASPRSQHQGPVPQTRAEAEQMILETIQRANELDREVFHLRRIARQWSPEDEASPQGHRPRDFSGTKPLEGRAIKRKLTGGEEQDAENLSNENKSMSVSSPSQRARLDNTAAVDTYLKVEHSQDEPLVHPSMAPPHHQNDLNNRDHRNHGSNRTAQAQMDSNVPKATQHMTPIGAYIEKVLGFVWVAKFWRCVCHRTTSAFNDISPLKYSLERPKTLLMLISPDLAILPITNKIFEEIHVVVGYSKTTQAWDHGLHQMVCRDYPLSMEDRRRQLWWAYQGNEKSVFMHIKDGLSPHAYIEEGYAAIRFIEAHQLGGFIATVTGLAWFPRNRDAIIRTFANNPFVVREITDRLITQRVIKSKGSALAENEAELFIEVLPLLKYDYRLALLVATEASPRANRVKTQLSTMLTTKPEHIVMLERSPRLPDYVFKECRGFGGSLAGQGSLWLFLGLLKNRKQHIEEHGKYMSQYDNLDGFVHDDDLLSLLIENEEMTPDDQRELHGDLFRAYMYQATVCHEQLVGDESHSGPPTICTLFDGSRCVLGPPGMSPTNLVDILGLIRKSGDKVVIGISHCLERDPNSNSLTLRDWPLIPKDVVYQWEETVGPAEVL</sequence>
<reference evidence="3 4" key="1">
    <citation type="submission" date="2020-01" db="EMBL/GenBank/DDBJ databases">
        <title>Identification and distribution of gene clusters putatively required for synthesis of sphingolipid metabolism inhibitors in phylogenetically diverse species of the filamentous fungus Fusarium.</title>
        <authorList>
            <person name="Kim H.-S."/>
            <person name="Busman M."/>
            <person name="Brown D.W."/>
            <person name="Divon H."/>
            <person name="Uhlig S."/>
            <person name="Proctor R.H."/>
        </authorList>
    </citation>
    <scope>NUCLEOTIDE SEQUENCE [LARGE SCALE GENOMIC DNA]</scope>
    <source>
        <strain evidence="3 4">NRRL 13308</strain>
    </source>
</reference>
<evidence type="ECO:0000256" key="2">
    <source>
        <dbReference type="SAM" id="MobiDB-lite"/>
    </source>
</evidence>
<comment type="caution">
    <text evidence="3">The sequence shown here is derived from an EMBL/GenBank/DDBJ whole genome shotgun (WGS) entry which is preliminary data.</text>
</comment>
<evidence type="ECO:0000256" key="1">
    <source>
        <dbReference type="SAM" id="Coils"/>
    </source>
</evidence>
<proteinExistence type="predicted"/>
<accession>A0A8H4JDQ8</accession>
<feature type="region of interest" description="Disordered" evidence="2">
    <location>
        <begin position="931"/>
        <end position="969"/>
    </location>
</feature>
<dbReference type="EMBL" id="JAADJF010000523">
    <property type="protein sequence ID" value="KAF4415661.1"/>
    <property type="molecule type" value="Genomic_DNA"/>
</dbReference>
<keyword evidence="1" id="KW-0175">Coiled coil</keyword>
<name>A0A8H4JDQ8_9HYPO</name>
<dbReference type="GO" id="GO:0005737">
    <property type="term" value="C:cytoplasm"/>
    <property type="evidence" value="ECO:0007669"/>
    <property type="project" value="TreeGrafter"/>
</dbReference>
<dbReference type="GO" id="GO:0031122">
    <property type="term" value="P:cytoplasmic microtubule organization"/>
    <property type="evidence" value="ECO:0007669"/>
    <property type="project" value="TreeGrafter"/>
</dbReference>
<dbReference type="PANTHER" id="PTHR18947:SF39">
    <property type="entry name" value="PROTEIN HOOK"/>
    <property type="match status" value="1"/>
</dbReference>
<protein>
    <submittedName>
        <fullName evidence="3">Uncharacterized protein</fullName>
    </submittedName>
</protein>
<dbReference type="OrthoDB" id="5084830at2759"/>
<dbReference type="GO" id="GO:0030705">
    <property type="term" value="P:cytoskeleton-dependent intracellular transport"/>
    <property type="evidence" value="ECO:0007669"/>
    <property type="project" value="TreeGrafter"/>
</dbReference>
<dbReference type="Proteomes" id="UP000536711">
    <property type="component" value="Unassembled WGS sequence"/>
</dbReference>